<protein>
    <submittedName>
        <fullName evidence="5">Winged helix-turn-helix transcriptional regulator</fullName>
    </submittedName>
</protein>
<gene>
    <name evidence="5" type="ORF">ACFFI0_18815</name>
</gene>
<dbReference type="InterPro" id="IPR036388">
    <property type="entry name" value="WH-like_DNA-bd_sf"/>
</dbReference>
<dbReference type="SUPFAM" id="SSF46785">
    <property type="entry name" value="Winged helix' DNA-binding domain"/>
    <property type="match status" value="1"/>
</dbReference>
<evidence type="ECO:0000313" key="6">
    <source>
        <dbReference type="Proteomes" id="UP001589774"/>
    </source>
</evidence>
<evidence type="ECO:0000259" key="4">
    <source>
        <dbReference type="PROSITE" id="PS51118"/>
    </source>
</evidence>
<comment type="caution">
    <text evidence="5">The sequence shown here is derived from an EMBL/GenBank/DDBJ whole genome shotgun (WGS) entry which is preliminary data.</text>
</comment>
<evidence type="ECO:0000256" key="3">
    <source>
        <dbReference type="ARBA" id="ARBA00023163"/>
    </source>
</evidence>
<keyword evidence="3" id="KW-0804">Transcription</keyword>
<dbReference type="CDD" id="cd00090">
    <property type="entry name" value="HTH_ARSR"/>
    <property type="match status" value="1"/>
</dbReference>
<dbReference type="Pfam" id="PF01638">
    <property type="entry name" value="HxlR"/>
    <property type="match status" value="1"/>
</dbReference>
<dbReference type="Gene3D" id="1.10.10.10">
    <property type="entry name" value="Winged helix-like DNA-binding domain superfamily/Winged helix DNA-binding domain"/>
    <property type="match status" value="1"/>
</dbReference>
<dbReference type="Proteomes" id="UP001589774">
    <property type="component" value="Unassembled WGS sequence"/>
</dbReference>
<dbReference type="InterPro" id="IPR011991">
    <property type="entry name" value="ArsR-like_HTH"/>
</dbReference>
<name>A0ABV6HNE2_9SPHI</name>
<accession>A0ABV6HNE2</accession>
<dbReference type="EMBL" id="JBHLWO010000002">
    <property type="protein sequence ID" value="MFC0320387.1"/>
    <property type="molecule type" value="Genomic_DNA"/>
</dbReference>
<keyword evidence="1" id="KW-0805">Transcription regulation</keyword>
<organism evidence="5 6">
    <name type="scientific">Olivibacter oleidegradans</name>
    <dbReference type="NCBI Taxonomy" id="760123"/>
    <lineage>
        <taxon>Bacteria</taxon>
        <taxon>Pseudomonadati</taxon>
        <taxon>Bacteroidota</taxon>
        <taxon>Sphingobacteriia</taxon>
        <taxon>Sphingobacteriales</taxon>
        <taxon>Sphingobacteriaceae</taxon>
        <taxon>Olivibacter</taxon>
    </lineage>
</organism>
<keyword evidence="6" id="KW-1185">Reference proteome</keyword>
<reference evidence="5 6" key="1">
    <citation type="submission" date="2024-09" db="EMBL/GenBank/DDBJ databases">
        <authorList>
            <person name="Sun Q."/>
            <person name="Mori K."/>
        </authorList>
    </citation>
    <scope>NUCLEOTIDE SEQUENCE [LARGE SCALE GENOMIC DNA]</scope>
    <source>
        <strain evidence="5 6">CCM 7765</strain>
    </source>
</reference>
<dbReference type="PANTHER" id="PTHR33204:SF29">
    <property type="entry name" value="TRANSCRIPTIONAL REGULATOR"/>
    <property type="match status" value="1"/>
</dbReference>
<feature type="domain" description="HTH hxlR-type" evidence="4">
    <location>
        <begin position="21"/>
        <end position="119"/>
    </location>
</feature>
<sequence length="124" mass="14148">METTKEYPLDSILPDFAIDLSSIHEAQNAIGGKWSLKLIVALAKGHKRFNEIKEYIGNISPRALSKELKVLERNGLITKGACRERPIYTEYQLTAIAYELKGVIEEISNWGRCFRARKLNQLNK</sequence>
<dbReference type="PROSITE" id="PS51118">
    <property type="entry name" value="HTH_HXLR"/>
    <property type="match status" value="1"/>
</dbReference>
<keyword evidence="2" id="KW-0238">DNA-binding</keyword>
<evidence type="ECO:0000313" key="5">
    <source>
        <dbReference type="EMBL" id="MFC0320387.1"/>
    </source>
</evidence>
<dbReference type="PANTHER" id="PTHR33204">
    <property type="entry name" value="TRANSCRIPTIONAL REGULATOR, MARR FAMILY"/>
    <property type="match status" value="1"/>
</dbReference>
<proteinExistence type="predicted"/>
<dbReference type="InterPro" id="IPR002577">
    <property type="entry name" value="HTH_HxlR"/>
</dbReference>
<evidence type="ECO:0000256" key="1">
    <source>
        <dbReference type="ARBA" id="ARBA00023015"/>
    </source>
</evidence>
<dbReference type="InterPro" id="IPR036390">
    <property type="entry name" value="WH_DNA-bd_sf"/>
</dbReference>
<dbReference type="RefSeq" id="WP_013667760.1">
    <property type="nucleotide sequence ID" value="NZ_JBHLWO010000002.1"/>
</dbReference>
<evidence type="ECO:0000256" key="2">
    <source>
        <dbReference type="ARBA" id="ARBA00023125"/>
    </source>
</evidence>